<dbReference type="PANTHER" id="PTHR43272">
    <property type="entry name" value="LONG-CHAIN-FATTY-ACID--COA LIGASE"/>
    <property type="match status" value="1"/>
</dbReference>
<sequence>MVKAFGAGLRALGLEPQPDGDFDTLEGKFKILMYEDTCADWIVCAHGALSQALVVATCYATLGIDSVVNAVQEGSIPVVVCNRNSLKALLELKDQMPTLEAVVYLDFNLTPEECKEKPQVDAGDIKVLSLDEVIELGKSKPMPPTQPKPEHVAVLMYTSGSTGKPKGVMVRHSQLLATVAACNDQFGSLLDFSGGETFLGYLPLAHILELTAETLFYGMGSRIGYADPKTLMSGPEKCYPVGALEEFKPTLMAGVPKVWETFKKGAEAKLAKGGDAMGFIFKVALRMKKAAMRSQRETPLFDKLVFKKFKKMIGGKMKFTLSGGGAISGEVQEWVRACFGCPLVQGYGLTETCGASCVQHPFDPSVGIAGSVLSSVEFTLHSESEITDNFKKPYLATDTEHNGQPCSGRGEVWIRGPSVTSGYYKMKDKTAEEFGEDGWFHTGDIGIFTPQGQLKIVDRKKNLVKLKGGEYVALELMNTTYSNADIVNTDAGGVCSYGDHSIDRPVAFVQCKEKELKALAEEAGVTGKEGEELCHDTKVRAAVKAQLDKVAKAAKLPALMNVIAVMPVVEPWTSQNGCLTATSKLVPKEVWAKHAEDLEFLKTFAAK</sequence>
<reference evidence="7" key="1">
    <citation type="submission" date="2021-01" db="EMBL/GenBank/DDBJ databases">
        <authorList>
            <person name="Corre E."/>
            <person name="Pelletier E."/>
            <person name="Niang G."/>
            <person name="Scheremetjew M."/>
            <person name="Finn R."/>
            <person name="Kale V."/>
            <person name="Holt S."/>
            <person name="Cochrane G."/>
            <person name="Meng A."/>
            <person name="Brown T."/>
            <person name="Cohen L."/>
        </authorList>
    </citation>
    <scope>NUCLEOTIDE SEQUENCE</scope>
    <source>
        <strain evidence="7">OF101</strain>
    </source>
</reference>
<protein>
    <recommendedName>
        <fullName evidence="6">AMP-dependent synthetase/ligase domain-containing protein</fullName>
    </recommendedName>
</protein>
<evidence type="ECO:0000256" key="3">
    <source>
        <dbReference type="ARBA" id="ARBA00022741"/>
    </source>
</evidence>
<organism evidence="7">
    <name type="scientific">Alexandrium catenella</name>
    <name type="common">Red tide dinoflagellate</name>
    <name type="synonym">Gonyaulax catenella</name>
    <dbReference type="NCBI Taxonomy" id="2925"/>
    <lineage>
        <taxon>Eukaryota</taxon>
        <taxon>Sar</taxon>
        <taxon>Alveolata</taxon>
        <taxon>Dinophyceae</taxon>
        <taxon>Gonyaulacales</taxon>
        <taxon>Pyrocystaceae</taxon>
        <taxon>Alexandrium</taxon>
    </lineage>
</organism>
<gene>
    <name evidence="7" type="ORF">ACAT0790_LOCUS42040</name>
</gene>
<dbReference type="SUPFAM" id="SSF56801">
    <property type="entry name" value="Acetyl-CoA synthetase-like"/>
    <property type="match status" value="1"/>
</dbReference>
<dbReference type="AlphaFoldDB" id="A0A7S1RFZ4"/>
<evidence type="ECO:0000256" key="5">
    <source>
        <dbReference type="ARBA" id="ARBA00036813"/>
    </source>
</evidence>
<dbReference type="GO" id="GO:0004467">
    <property type="term" value="F:long-chain fatty acid-CoA ligase activity"/>
    <property type="evidence" value="ECO:0007669"/>
    <property type="project" value="UniProtKB-EC"/>
</dbReference>
<keyword evidence="2" id="KW-0436">Ligase</keyword>
<comment type="similarity">
    <text evidence="1">Belongs to the ATP-dependent AMP-binding enzyme family.</text>
</comment>
<keyword evidence="3" id="KW-0547">Nucleotide-binding</keyword>
<dbReference type="PROSITE" id="PS00455">
    <property type="entry name" value="AMP_BINDING"/>
    <property type="match status" value="1"/>
</dbReference>
<dbReference type="GO" id="GO:0005783">
    <property type="term" value="C:endoplasmic reticulum"/>
    <property type="evidence" value="ECO:0007669"/>
    <property type="project" value="TreeGrafter"/>
</dbReference>
<dbReference type="InterPro" id="IPR020845">
    <property type="entry name" value="AMP-binding_CS"/>
</dbReference>
<name>A0A7S1RFZ4_ALECA</name>
<dbReference type="Pfam" id="PF00501">
    <property type="entry name" value="AMP-binding"/>
    <property type="match status" value="1"/>
</dbReference>
<keyword evidence="4" id="KW-0067">ATP-binding</keyword>
<comment type="catalytic activity">
    <reaction evidence="5">
        <text>a long-chain fatty acid + ATP + CoA = a long-chain fatty acyl-CoA + AMP + diphosphate</text>
        <dbReference type="Rhea" id="RHEA:15421"/>
        <dbReference type="ChEBI" id="CHEBI:30616"/>
        <dbReference type="ChEBI" id="CHEBI:33019"/>
        <dbReference type="ChEBI" id="CHEBI:57287"/>
        <dbReference type="ChEBI" id="CHEBI:57560"/>
        <dbReference type="ChEBI" id="CHEBI:83139"/>
        <dbReference type="ChEBI" id="CHEBI:456215"/>
        <dbReference type="EC" id="6.2.1.3"/>
    </reaction>
</comment>
<dbReference type="Gene3D" id="3.40.50.12780">
    <property type="entry name" value="N-terminal domain of ligase-like"/>
    <property type="match status" value="1"/>
</dbReference>
<evidence type="ECO:0000313" key="7">
    <source>
        <dbReference type="EMBL" id="CAD9165272.1"/>
    </source>
</evidence>
<dbReference type="GO" id="GO:0005524">
    <property type="term" value="F:ATP binding"/>
    <property type="evidence" value="ECO:0007669"/>
    <property type="project" value="UniProtKB-KW"/>
</dbReference>
<dbReference type="PANTHER" id="PTHR43272:SF83">
    <property type="entry name" value="ACYL-COA SYNTHETASE LONG-CHAIN, ISOFORM J"/>
    <property type="match status" value="1"/>
</dbReference>
<dbReference type="InterPro" id="IPR042099">
    <property type="entry name" value="ANL_N_sf"/>
</dbReference>
<accession>A0A7S1RFZ4</accession>
<evidence type="ECO:0000256" key="2">
    <source>
        <dbReference type="ARBA" id="ARBA00022598"/>
    </source>
</evidence>
<proteinExistence type="inferred from homology"/>
<feature type="domain" description="AMP-dependent synthetase/ligase" evidence="6">
    <location>
        <begin position="2"/>
        <end position="424"/>
    </location>
</feature>
<evidence type="ECO:0000256" key="4">
    <source>
        <dbReference type="ARBA" id="ARBA00022840"/>
    </source>
</evidence>
<dbReference type="InterPro" id="IPR000873">
    <property type="entry name" value="AMP-dep_synth/lig_dom"/>
</dbReference>
<evidence type="ECO:0000256" key="1">
    <source>
        <dbReference type="ARBA" id="ARBA00006432"/>
    </source>
</evidence>
<dbReference type="GO" id="GO:0016020">
    <property type="term" value="C:membrane"/>
    <property type="evidence" value="ECO:0007669"/>
    <property type="project" value="TreeGrafter"/>
</dbReference>
<dbReference type="EMBL" id="HBGE01070145">
    <property type="protein sequence ID" value="CAD9165272.1"/>
    <property type="molecule type" value="Transcribed_RNA"/>
</dbReference>
<evidence type="ECO:0000259" key="6">
    <source>
        <dbReference type="Pfam" id="PF00501"/>
    </source>
</evidence>